<evidence type="ECO:0000256" key="2">
    <source>
        <dbReference type="SAM" id="Phobius"/>
    </source>
</evidence>
<dbReference type="EMBL" id="CADEPI010000009">
    <property type="protein sequence ID" value="CAB3362672.1"/>
    <property type="molecule type" value="Genomic_DNA"/>
</dbReference>
<feature type="region of interest" description="Disordered" evidence="1">
    <location>
        <begin position="136"/>
        <end position="188"/>
    </location>
</feature>
<sequence length="188" mass="20912">MGCAKFPQASKGLHSQVPTTCKSLGQSCGPDERCCPLTGCRFLGSDRGYFCAADFNTTQFDGEGILATTGITIMAIIFVLFFSLFVYWCTKRRMKMNELRSSERGANNNNENGLATDERISIPMERALGRMIMRQINNSSTSNPEPRRQTTRSEGPRRDPPPSYTDVLDDSPELPSYNEALANEYGID</sequence>
<keyword evidence="2" id="KW-1133">Transmembrane helix</keyword>
<dbReference type="AlphaFoldDB" id="A0A8S1C0Q5"/>
<keyword evidence="2" id="KW-0812">Transmembrane</keyword>
<dbReference type="Proteomes" id="UP000494165">
    <property type="component" value="Unassembled WGS sequence"/>
</dbReference>
<evidence type="ECO:0000256" key="1">
    <source>
        <dbReference type="SAM" id="MobiDB-lite"/>
    </source>
</evidence>
<organism evidence="3 4">
    <name type="scientific">Cloeon dipterum</name>
    <dbReference type="NCBI Taxonomy" id="197152"/>
    <lineage>
        <taxon>Eukaryota</taxon>
        <taxon>Metazoa</taxon>
        <taxon>Ecdysozoa</taxon>
        <taxon>Arthropoda</taxon>
        <taxon>Hexapoda</taxon>
        <taxon>Insecta</taxon>
        <taxon>Pterygota</taxon>
        <taxon>Palaeoptera</taxon>
        <taxon>Ephemeroptera</taxon>
        <taxon>Pisciforma</taxon>
        <taxon>Baetidae</taxon>
        <taxon>Cloeon</taxon>
    </lineage>
</organism>
<feature type="region of interest" description="Disordered" evidence="1">
    <location>
        <begin position="99"/>
        <end position="120"/>
    </location>
</feature>
<proteinExistence type="predicted"/>
<protein>
    <submittedName>
        <fullName evidence="3">Uncharacterized protein</fullName>
    </submittedName>
</protein>
<keyword evidence="4" id="KW-1185">Reference proteome</keyword>
<evidence type="ECO:0000313" key="3">
    <source>
        <dbReference type="EMBL" id="CAB3362672.1"/>
    </source>
</evidence>
<name>A0A8S1C0Q5_9INSE</name>
<evidence type="ECO:0000313" key="4">
    <source>
        <dbReference type="Proteomes" id="UP000494165"/>
    </source>
</evidence>
<feature type="transmembrane region" description="Helical" evidence="2">
    <location>
        <begin position="65"/>
        <end position="90"/>
    </location>
</feature>
<keyword evidence="2" id="KW-0472">Membrane</keyword>
<gene>
    <name evidence="3" type="ORF">CLODIP_2_CD14406</name>
</gene>
<reference evidence="3 4" key="1">
    <citation type="submission" date="2020-04" db="EMBL/GenBank/DDBJ databases">
        <authorList>
            <person name="Alioto T."/>
            <person name="Alioto T."/>
            <person name="Gomez Garrido J."/>
        </authorList>
    </citation>
    <scope>NUCLEOTIDE SEQUENCE [LARGE SCALE GENOMIC DNA]</scope>
</reference>
<feature type="compositionally biased region" description="Polar residues" evidence="1">
    <location>
        <begin position="104"/>
        <end position="113"/>
    </location>
</feature>
<comment type="caution">
    <text evidence="3">The sequence shown here is derived from an EMBL/GenBank/DDBJ whole genome shotgun (WGS) entry which is preliminary data.</text>
</comment>
<accession>A0A8S1C0Q5</accession>